<dbReference type="NCBIfam" id="TIGR01488">
    <property type="entry name" value="HAD-SF-IB"/>
    <property type="match status" value="1"/>
</dbReference>
<dbReference type="InterPro" id="IPR023214">
    <property type="entry name" value="HAD_sf"/>
</dbReference>
<dbReference type="InterPro" id="IPR006385">
    <property type="entry name" value="HAD_hydro_SerB1"/>
</dbReference>
<dbReference type="InterPro" id="IPR050582">
    <property type="entry name" value="HAD-like_SerB"/>
</dbReference>
<dbReference type="NCBIfam" id="TIGR01490">
    <property type="entry name" value="HAD-SF-IB-hyp1"/>
    <property type="match status" value="1"/>
</dbReference>
<dbReference type="PANTHER" id="PTHR43344">
    <property type="entry name" value="PHOSPHOSERINE PHOSPHATASE"/>
    <property type="match status" value="1"/>
</dbReference>
<accession>A0A2U3MWX7</accession>
<dbReference type="InParanoid" id="A0A2U3MWX7"/>
<dbReference type="Pfam" id="PF12710">
    <property type="entry name" value="HAD"/>
    <property type="match status" value="1"/>
</dbReference>
<dbReference type="InterPro" id="IPR036412">
    <property type="entry name" value="HAD-like_sf"/>
</dbReference>
<dbReference type="SUPFAM" id="SSF56784">
    <property type="entry name" value="HAD-like"/>
    <property type="match status" value="1"/>
</dbReference>
<name>A0A2U3MWX7_9GAMM</name>
<protein>
    <submittedName>
        <fullName evidence="1">Haloacid dehalogenase-like hydrolase</fullName>
    </submittedName>
</protein>
<dbReference type="Proteomes" id="UP000245974">
    <property type="component" value="Unassembled WGS sequence"/>
</dbReference>
<keyword evidence="2" id="KW-1185">Reference proteome</keyword>
<dbReference type="Gene3D" id="1.20.1440.100">
    <property type="entry name" value="SG protein - dephosphorylation function"/>
    <property type="match status" value="1"/>
</dbReference>
<dbReference type="AlphaFoldDB" id="A0A2U3MWX7"/>
<keyword evidence="1" id="KW-0378">Hydrolase</keyword>
<dbReference type="GO" id="GO:0016787">
    <property type="term" value="F:hydrolase activity"/>
    <property type="evidence" value="ECO:0007669"/>
    <property type="project" value="UniProtKB-KW"/>
</dbReference>
<dbReference type="Gene3D" id="3.40.50.1000">
    <property type="entry name" value="HAD superfamily/HAD-like"/>
    <property type="match status" value="1"/>
</dbReference>
<evidence type="ECO:0000313" key="2">
    <source>
        <dbReference type="Proteomes" id="UP000245974"/>
    </source>
</evidence>
<dbReference type="RefSeq" id="WP_121973390.1">
    <property type="nucleotide sequence ID" value="NZ_OOGT01000032.1"/>
</dbReference>
<dbReference type="EMBL" id="OOGT01000032">
    <property type="protein sequence ID" value="SPL69874.1"/>
    <property type="molecule type" value="Genomic_DNA"/>
</dbReference>
<organism evidence="1 2">
    <name type="scientific">Acinetobacter stercoris</name>
    <dbReference type="NCBI Taxonomy" id="2126983"/>
    <lineage>
        <taxon>Bacteria</taxon>
        <taxon>Pseudomonadati</taxon>
        <taxon>Pseudomonadota</taxon>
        <taxon>Gammaproteobacteria</taxon>
        <taxon>Moraxellales</taxon>
        <taxon>Moraxellaceae</taxon>
        <taxon>Acinetobacter</taxon>
    </lineage>
</organism>
<evidence type="ECO:0000313" key="1">
    <source>
        <dbReference type="EMBL" id="SPL69874.1"/>
    </source>
</evidence>
<dbReference type="OrthoDB" id="9784466at2"/>
<gene>
    <name evidence="1" type="ORF">KPC_1052</name>
</gene>
<sequence length="220" mass="25469">MHAPRQKNKNLALFDFDGTLCQKDSFTGFIFYALSKRHIVKQGLKILPWIQAYYLNIYPANSMRPKLFNAMFKNADAQEIRDLALEYAPSLLKHINQNIYKQFLCHKENNDDIVIVSASVDIYLIIISEILDVELICTQTEVKHGKLTGSFSTPDCSCEQKRIRILEKYNLDLYQNVYAYGNSKEDLEMCSLADFSYIVGRDKQLPKLHQCEQLQDRSIA</sequence>
<reference evidence="2" key="1">
    <citation type="submission" date="2018-03" db="EMBL/GenBank/DDBJ databases">
        <authorList>
            <person name="Blom J."/>
        </authorList>
    </citation>
    <scope>NUCLEOTIDE SEQUENCE [LARGE SCALE GENOMIC DNA]</scope>
    <source>
        <strain evidence="2">KPC-SM-21</strain>
    </source>
</reference>
<proteinExistence type="predicted"/>